<sequence length="100" mass="11287">MWRWWRFVQAVPSTVPVVGKNCTRPSGSSSSLSYRKEVQHSKPKPPTTTHHPHNDPISKYLITTASLAEHNTTHAAPPHHTQPAVNRSGSQTDRERERES</sequence>
<evidence type="ECO:0000313" key="2">
    <source>
        <dbReference type="EMBL" id="CAD9068626.1"/>
    </source>
</evidence>
<organism evidence="2">
    <name type="scientific">Vitrella brassicaformis</name>
    <dbReference type="NCBI Taxonomy" id="1169539"/>
    <lineage>
        <taxon>Eukaryota</taxon>
        <taxon>Sar</taxon>
        <taxon>Alveolata</taxon>
        <taxon>Colpodellida</taxon>
        <taxon>Vitrellaceae</taxon>
        <taxon>Vitrella</taxon>
    </lineage>
</organism>
<dbReference type="AlphaFoldDB" id="A0A7S1KB93"/>
<dbReference type="EMBL" id="HBGB01040281">
    <property type="protein sequence ID" value="CAD9068626.1"/>
    <property type="molecule type" value="Transcribed_RNA"/>
</dbReference>
<feature type="region of interest" description="Disordered" evidence="1">
    <location>
        <begin position="17"/>
        <end position="100"/>
    </location>
</feature>
<feature type="compositionally biased region" description="Polar residues" evidence="1">
    <location>
        <begin position="61"/>
        <end position="70"/>
    </location>
</feature>
<proteinExistence type="predicted"/>
<evidence type="ECO:0000256" key="1">
    <source>
        <dbReference type="SAM" id="MobiDB-lite"/>
    </source>
</evidence>
<feature type="compositionally biased region" description="Low complexity" evidence="1">
    <location>
        <begin position="73"/>
        <end position="84"/>
    </location>
</feature>
<accession>A0A7S1KB93</accession>
<name>A0A7S1KB93_9ALVE</name>
<gene>
    <name evidence="2" type="ORF">VBRA1451_LOCUS23700</name>
</gene>
<protein>
    <submittedName>
        <fullName evidence="2">Uncharacterized protein</fullName>
    </submittedName>
</protein>
<reference evidence="2" key="1">
    <citation type="submission" date="2021-01" db="EMBL/GenBank/DDBJ databases">
        <authorList>
            <person name="Corre E."/>
            <person name="Pelletier E."/>
            <person name="Niang G."/>
            <person name="Scheremetjew M."/>
            <person name="Finn R."/>
            <person name="Kale V."/>
            <person name="Holt S."/>
            <person name="Cochrane G."/>
            <person name="Meng A."/>
            <person name="Brown T."/>
            <person name="Cohen L."/>
        </authorList>
    </citation>
    <scope>NUCLEOTIDE SEQUENCE</scope>
    <source>
        <strain evidence="2">CCMP3346</strain>
    </source>
</reference>